<dbReference type="InterPro" id="IPR046348">
    <property type="entry name" value="SIS_dom_sf"/>
</dbReference>
<dbReference type="Gene3D" id="3.40.50.10490">
    <property type="entry name" value="Glucose-6-phosphate isomerase like protein, domain 1"/>
    <property type="match status" value="1"/>
</dbReference>
<dbReference type="GO" id="GO:0003677">
    <property type="term" value="F:DNA binding"/>
    <property type="evidence" value="ECO:0007669"/>
    <property type="project" value="InterPro"/>
</dbReference>
<dbReference type="EMBL" id="WMEY01000001">
    <property type="protein sequence ID" value="MYL62174.1"/>
    <property type="molecule type" value="Genomic_DNA"/>
</dbReference>
<evidence type="ECO:0000313" key="3">
    <source>
        <dbReference type="Proteomes" id="UP000447833"/>
    </source>
</evidence>
<feature type="domain" description="HTH rpiR-type" evidence="1">
    <location>
        <begin position="31"/>
        <end position="107"/>
    </location>
</feature>
<protein>
    <submittedName>
        <fullName evidence="2">SIS domain-containing protein</fullName>
    </submittedName>
</protein>
<dbReference type="InterPro" id="IPR000281">
    <property type="entry name" value="HTH_RpiR"/>
</dbReference>
<gene>
    <name evidence="2" type="ORF">GLW07_02270</name>
</gene>
<dbReference type="PROSITE" id="PS51071">
    <property type="entry name" value="HTH_RPIR"/>
    <property type="match status" value="1"/>
</dbReference>
<organism evidence="2 3">
    <name type="scientific">Guptibacillus hwajinpoensis</name>
    <dbReference type="NCBI Taxonomy" id="208199"/>
    <lineage>
        <taxon>Bacteria</taxon>
        <taxon>Bacillati</taxon>
        <taxon>Bacillota</taxon>
        <taxon>Bacilli</taxon>
        <taxon>Bacillales</taxon>
        <taxon>Guptibacillaceae</taxon>
        <taxon>Guptibacillus</taxon>
    </lineage>
</organism>
<dbReference type="PANTHER" id="PTHR30514">
    <property type="entry name" value="GLUCOKINASE"/>
    <property type="match status" value="1"/>
</dbReference>
<dbReference type="GO" id="GO:0097367">
    <property type="term" value="F:carbohydrate derivative binding"/>
    <property type="evidence" value="ECO:0007669"/>
    <property type="project" value="InterPro"/>
</dbReference>
<dbReference type="InterPro" id="IPR047640">
    <property type="entry name" value="RpiR-like"/>
</dbReference>
<dbReference type="PANTHER" id="PTHR30514:SF21">
    <property type="entry name" value="RPIR-FAMILY TRANSCRIPTIONAL REGULATOR"/>
    <property type="match status" value="1"/>
</dbReference>
<dbReference type="Pfam" id="PF01380">
    <property type="entry name" value="SIS"/>
    <property type="match status" value="1"/>
</dbReference>
<comment type="caution">
    <text evidence="2">The sequence shown here is derived from an EMBL/GenBank/DDBJ whole genome shotgun (WGS) entry which is preliminary data.</text>
</comment>
<evidence type="ECO:0000259" key="1">
    <source>
        <dbReference type="PROSITE" id="PS51071"/>
    </source>
</evidence>
<dbReference type="GO" id="GO:0003700">
    <property type="term" value="F:DNA-binding transcription factor activity"/>
    <property type="evidence" value="ECO:0007669"/>
    <property type="project" value="InterPro"/>
</dbReference>
<dbReference type="GO" id="GO:1901135">
    <property type="term" value="P:carbohydrate derivative metabolic process"/>
    <property type="evidence" value="ECO:0007669"/>
    <property type="project" value="InterPro"/>
</dbReference>
<proteinExistence type="predicted"/>
<dbReference type="Gene3D" id="1.10.10.10">
    <property type="entry name" value="Winged helix-like DNA-binding domain superfamily/Winged helix DNA-binding domain"/>
    <property type="match status" value="1"/>
</dbReference>
<dbReference type="InterPro" id="IPR001347">
    <property type="entry name" value="SIS_dom"/>
</dbReference>
<dbReference type="InterPro" id="IPR009057">
    <property type="entry name" value="Homeodomain-like_sf"/>
</dbReference>
<name>A0A845EQY8_9BACL</name>
<accession>A0A845EQY8</accession>
<reference evidence="2 3" key="1">
    <citation type="submission" date="2019-11" db="EMBL/GenBank/DDBJ databases">
        <title>Genome sequences of 17 halophilic strains isolated from different environments.</title>
        <authorList>
            <person name="Furrow R.E."/>
        </authorList>
    </citation>
    <scope>NUCLEOTIDE SEQUENCE [LARGE SCALE GENOMIC DNA]</scope>
    <source>
        <strain evidence="2 3">22506_14_FS</strain>
    </source>
</reference>
<dbReference type="Proteomes" id="UP000447833">
    <property type="component" value="Unassembled WGS sequence"/>
</dbReference>
<evidence type="ECO:0000313" key="2">
    <source>
        <dbReference type="EMBL" id="MYL62174.1"/>
    </source>
</evidence>
<dbReference type="SUPFAM" id="SSF46689">
    <property type="entry name" value="Homeodomain-like"/>
    <property type="match status" value="1"/>
</dbReference>
<sequence>MISSREEQSLFSNRKWRLLVFAARVKEQGERNGRVMIKLDTNHLTKLEEQVHSKLADVVATNDKLKIIDAAELCDVSPSKVSKLVRKLGFDNFKQYKLYFSGQQIHMEKKTKSSEIERLMQFLENFDPALVDDFVSVFQKYKKIIIYGLGPSFISAEYFGYKLTISSDKNVTVAQSEDFASRLADEDTLLIVLSVTGKFSSFENLFTEAKKNGATIMLVLEEYVNTLNSMADYIFYLSKFNQDSSLLPFEKTRTVFFIFIEEVIARISGGGSR</sequence>
<dbReference type="SUPFAM" id="SSF53697">
    <property type="entry name" value="SIS domain"/>
    <property type="match status" value="1"/>
</dbReference>
<dbReference type="InterPro" id="IPR036388">
    <property type="entry name" value="WH-like_DNA-bd_sf"/>
</dbReference>
<dbReference type="AlphaFoldDB" id="A0A845EQY8"/>